<dbReference type="InterPro" id="IPR016032">
    <property type="entry name" value="Sig_transdc_resp-reg_C-effctor"/>
</dbReference>
<dbReference type="InterPro" id="IPR036388">
    <property type="entry name" value="WH-like_DNA-bd_sf"/>
</dbReference>
<dbReference type="SUPFAM" id="SSF48452">
    <property type="entry name" value="TPR-like"/>
    <property type="match status" value="2"/>
</dbReference>
<proteinExistence type="inferred from homology"/>
<evidence type="ECO:0000256" key="1">
    <source>
        <dbReference type="ARBA" id="ARBA00005820"/>
    </source>
</evidence>
<organism evidence="7 8">
    <name type="scientific">Streptomyces longispororuber</name>
    <dbReference type="NCBI Taxonomy" id="68230"/>
    <lineage>
        <taxon>Bacteria</taxon>
        <taxon>Bacillati</taxon>
        <taxon>Actinomycetota</taxon>
        <taxon>Actinomycetes</taxon>
        <taxon>Kitasatosporales</taxon>
        <taxon>Streptomycetaceae</taxon>
        <taxon>Streptomyces</taxon>
    </lineage>
</organism>
<dbReference type="Gene3D" id="1.25.40.10">
    <property type="entry name" value="Tetratricopeptide repeat domain"/>
    <property type="match status" value="2"/>
</dbReference>
<feature type="region of interest" description="Disordered" evidence="5">
    <location>
        <begin position="1"/>
        <end position="25"/>
    </location>
</feature>
<dbReference type="InterPro" id="IPR001867">
    <property type="entry name" value="OmpR/PhoB-type_DNA-bd"/>
</dbReference>
<dbReference type="PANTHER" id="PTHR47691:SF3">
    <property type="entry name" value="HTH-TYPE TRANSCRIPTIONAL REGULATOR RV0890C-RELATED"/>
    <property type="match status" value="1"/>
</dbReference>
<keyword evidence="2" id="KW-0902">Two-component regulatory system</keyword>
<sequence>MTPARLRVAPAPGPGTAGRLPPGRLHNGRVASGVRIGMLGELDVRTEDGAAVAVPGSRLRALLVRLALADGRPVPSELLIGELWSDADRPAGAVNALQVLVSRLRRTLPEGLVESRPRAYRLAVPPEALDVREFEDLAARGRSLLGADDVRAAAALRAALALWRGPALADLDDTGFVRGQRDRLEELRLAVTEDRVEAELSAGDGAGLVPELEALVTAHPLRERPRAQLMRALSAAGRQADALAAYGDARRLLADELGVDPGPDLVRAHLAVLRGEAAPPRRRPAPAAPREPGVSETAKGPGEPASAEPPVVPAPRPRTNIRAQLTPFIGREREVADIERLVRTRRLLTLVGPGGAGKTRLAAESAARLAEAVPDGVWLVELAAVTEPSDVPQAVVTALGLRAGGLIAPAGTSPQGPRDRLVAALRDKRTLLVLDNCEQVVDAVAELVDALLGQCPQVRVVTTSREPLGITGEQLVPVLPMPVPDPLTPAESAVRSPVVRLFAERAAAARPSFRVTEDNVGVVLDICRALDGLPLAIELAATRLRSMSPRQVRDRLDDRFALLTAGSRTALPRQQTLHAVVDWSWELLTATERELAAAFAVFRSGAVLRTVERVAADDPDARRPTVLGQDVVDALTGLVDKSFLTVTDTDGEPRYRMLETVRAFALAKLDTTGRGERVRHRHAEFFLDLAERAEPQLRRRDQLDWLRALTAEHDELVAALAWAVDRGESRLATRLVAALGWYWFLRGRRQEAAQWAGRALALNPVEVPPAARVLALVTAVPQPDDAGRAPEDFHSRLTEARALIDGMERDGHPFSHPALGLFEPIASMLSGDGSLLESLARRSEDPDPWVRGLARLHRGRIAMTLGEPERAAADYRVAAGLFRGIGERWGTAQALVAAAETPGVRGEPGAAVGILEEALRLVAELGDREDQALLMVRLATERAHAGDLERARGELADALRLADELGAREQRTLALWATGEVARWAGAPEEARQWLEQALAELAASGRGVDRVHALVLVSLGFVEAAAGRATAARERFAEAVAALPPVPDPGVLVGLLELLAETELAEGRPARAATLLGTAGALHGTDGGLARPDADRVTGAVRRHLPEAEYAAAYGRGAATRRAAAIALLREAAGRPETPAP</sequence>
<dbReference type="GO" id="GO:0000160">
    <property type="term" value="P:phosphorelay signal transduction system"/>
    <property type="evidence" value="ECO:0007669"/>
    <property type="project" value="UniProtKB-KW"/>
</dbReference>
<dbReference type="InterPro" id="IPR005158">
    <property type="entry name" value="BTAD"/>
</dbReference>
<dbReference type="Gene3D" id="1.10.10.10">
    <property type="entry name" value="Winged helix-like DNA-binding domain superfamily/Winged helix DNA-binding domain"/>
    <property type="match status" value="1"/>
</dbReference>
<keyword evidence="8" id="KW-1185">Reference proteome</keyword>
<evidence type="ECO:0000256" key="5">
    <source>
        <dbReference type="SAM" id="MobiDB-lite"/>
    </source>
</evidence>
<dbReference type="Pfam" id="PF13401">
    <property type="entry name" value="AAA_22"/>
    <property type="match status" value="1"/>
</dbReference>
<dbReference type="SUPFAM" id="SSF52540">
    <property type="entry name" value="P-loop containing nucleoside triphosphate hydrolases"/>
    <property type="match status" value="1"/>
</dbReference>
<protein>
    <submittedName>
        <fullName evidence="7">SARP family transcriptional regulator</fullName>
    </submittedName>
</protein>
<dbReference type="Proteomes" id="UP000608024">
    <property type="component" value="Unassembled WGS sequence"/>
</dbReference>
<dbReference type="PROSITE" id="PS51755">
    <property type="entry name" value="OMPR_PHOB"/>
    <property type="match status" value="1"/>
</dbReference>
<dbReference type="InterPro" id="IPR027417">
    <property type="entry name" value="P-loop_NTPase"/>
</dbReference>
<name>A0A918ZUD1_9ACTN</name>
<dbReference type="InterPro" id="IPR058852">
    <property type="entry name" value="HTH_77"/>
</dbReference>
<dbReference type="GO" id="GO:0003677">
    <property type="term" value="F:DNA binding"/>
    <property type="evidence" value="ECO:0007669"/>
    <property type="project" value="UniProtKB-UniRule"/>
</dbReference>
<dbReference type="GO" id="GO:0016887">
    <property type="term" value="F:ATP hydrolysis activity"/>
    <property type="evidence" value="ECO:0007669"/>
    <property type="project" value="InterPro"/>
</dbReference>
<evidence type="ECO:0000256" key="3">
    <source>
        <dbReference type="ARBA" id="ARBA00023125"/>
    </source>
</evidence>
<dbReference type="PANTHER" id="PTHR47691">
    <property type="entry name" value="REGULATOR-RELATED"/>
    <property type="match status" value="1"/>
</dbReference>
<gene>
    <name evidence="7" type="ORF">GCM10018785_44080</name>
</gene>
<dbReference type="EMBL" id="BNBT01000071">
    <property type="protein sequence ID" value="GHE70881.1"/>
    <property type="molecule type" value="Genomic_DNA"/>
</dbReference>
<evidence type="ECO:0000256" key="4">
    <source>
        <dbReference type="PROSITE-ProRule" id="PRU01091"/>
    </source>
</evidence>
<comment type="similarity">
    <text evidence="1">Belongs to the AfsR/DnrI/RedD regulatory family.</text>
</comment>
<dbReference type="InterPro" id="IPR049945">
    <property type="entry name" value="AAA_22"/>
</dbReference>
<dbReference type="AlphaFoldDB" id="A0A918ZUD1"/>
<evidence type="ECO:0000313" key="8">
    <source>
        <dbReference type="Proteomes" id="UP000608024"/>
    </source>
</evidence>
<dbReference type="SMART" id="SM00862">
    <property type="entry name" value="Trans_reg_C"/>
    <property type="match status" value="1"/>
</dbReference>
<feature type="domain" description="OmpR/PhoB-type" evidence="6">
    <location>
        <begin position="26"/>
        <end position="133"/>
    </location>
</feature>
<reference evidence="7" key="1">
    <citation type="journal article" date="2014" name="Int. J. Syst. Evol. Microbiol.">
        <title>Complete genome sequence of Corynebacterium casei LMG S-19264T (=DSM 44701T), isolated from a smear-ripened cheese.</title>
        <authorList>
            <consortium name="US DOE Joint Genome Institute (JGI-PGF)"/>
            <person name="Walter F."/>
            <person name="Albersmeier A."/>
            <person name="Kalinowski J."/>
            <person name="Ruckert C."/>
        </authorList>
    </citation>
    <scope>NUCLEOTIDE SEQUENCE</scope>
    <source>
        <strain evidence="7">JCM 4784</strain>
    </source>
</reference>
<feature type="DNA-binding region" description="OmpR/PhoB-type" evidence="4">
    <location>
        <begin position="26"/>
        <end position="133"/>
    </location>
</feature>
<feature type="compositionally biased region" description="Low complexity" evidence="5">
    <location>
        <begin position="300"/>
        <end position="309"/>
    </location>
</feature>
<dbReference type="SMART" id="SM01043">
    <property type="entry name" value="BTAD"/>
    <property type="match status" value="1"/>
</dbReference>
<dbReference type="SUPFAM" id="SSF46894">
    <property type="entry name" value="C-terminal effector domain of the bipartite response regulators"/>
    <property type="match status" value="1"/>
</dbReference>
<dbReference type="Pfam" id="PF25872">
    <property type="entry name" value="HTH_77"/>
    <property type="match status" value="1"/>
</dbReference>
<dbReference type="Gene3D" id="3.40.50.300">
    <property type="entry name" value="P-loop containing nucleotide triphosphate hydrolases"/>
    <property type="match status" value="1"/>
</dbReference>
<keyword evidence="3 4" id="KW-0238">DNA-binding</keyword>
<feature type="region of interest" description="Disordered" evidence="5">
    <location>
        <begin position="276"/>
        <end position="318"/>
    </location>
</feature>
<comment type="caution">
    <text evidence="7">The sequence shown here is derived from an EMBL/GenBank/DDBJ whole genome shotgun (WGS) entry which is preliminary data.</text>
</comment>
<dbReference type="InterPro" id="IPR011990">
    <property type="entry name" value="TPR-like_helical_dom_sf"/>
</dbReference>
<evidence type="ECO:0000259" key="6">
    <source>
        <dbReference type="PROSITE" id="PS51755"/>
    </source>
</evidence>
<dbReference type="PRINTS" id="PR00364">
    <property type="entry name" value="DISEASERSIST"/>
</dbReference>
<evidence type="ECO:0000313" key="7">
    <source>
        <dbReference type="EMBL" id="GHE70881.1"/>
    </source>
</evidence>
<accession>A0A918ZUD1</accession>
<dbReference type="GO" id="GO:0006355">
    <property type="term" value="P:regulation of DNA-templated transcription"/>
    <property type="evidence" value="ECO:0007669"/>
    <property type="project" value="InterPro"/>
</dbReference>
<reference evidence="7" key="2">
    <citation type="submission" date="2020-09" db="EMBL/GenBank/DDBJ databases">
        <authorList>
            <person name="Sun Q."/>
            <person name="Ohkuma M."/>
        </authorList>
    </citation>
    <scope>NUCLEOTIDE SEQUENCE</scope>
    <source>
        <strain evidence="7">JCM 4784</strain>
    </source>
</reference>
<dbReference type="Pfam" id="PF03704">
    <property type="entry name" value="BTAD"/>
    <property type="match status" value="1"/>
</dbReference>
<dbReference type="CDD" id="cd15831">
    <property type="entry name" value="BTAD"/>
    <property type="match status" value="1"/>
</dbReference>
<evidence type="ECO:0000256" key="2">
    <source>
        <dbReference type="ARBA" id="ARBA00023012"/>
    </source>
</evidence>